<dbReference type="SUPFAM" id="SSF52954">
    <property type="entry name" value="Class II aaRS ABD-related"/>
    <property type="match status" value="1"/>
</dbReference>
<dbReference type="EMBL" id="VAFM01000002">
    <property type="protein sequence ID" value="TKW60377.1"/>
    <property type="molecule type" value="Genomic_DNA"/>
</dbReference>
<dbReference type="InterPro" id="IPR045864">
    <property type="entry name" value="aa-tRNA-synth_II/BPL/LPL"/>
</dbReference>
<dbReference type="NCBIfam" id="NF003211">
    <property type="entry name" value="PRK04173.1"/>
    <property type="match status" value="1"/>
</dbReference>
<dbReference type="Pfam" id="PF03129">
    <property type="entry name" value="HGTP_anticodon"/>
    <property type="match status" value="1"/>
</dbReference>
<evidence type="ECO:0000259" key="10">
    <source>
        <dbReference type="PROSITE" id="PS50862"/>
    </source>
</evidence>
<dbReference type="Proteomes" id="UP000320948">
    <property type="component" value="Unassembled WGS sequence"/>
</dbReference>
<dbReference type="GO" id="GO:0006426">
    <property type="term" value="P:glycyl-tRNA aminoacylation"/>
    <property type="evidence" value="ECO:0007669"/>
    <property type="project" value="UniProtKB-UniRule"/>
</dbReference>
<dbReference type="InterPro" id="IPR002314">
    <property type="entry name" value="aa-tRNA-synt_IIb"/>
</dbReference>
<dbReference type="InterPro" id="IPR004154">
    <property type="entry name" value="Anticodon-bd"/>
</dbReference>
<comment type="subcellular location">
    <subcellularLocation>
        <location evidence="9">Cytoplasm</location>
    </subcellularLocation>
</comment>
<evidence type="ECO:0000256" key="5">
    <source>
        <dbReference type="ARBA" id="ARBA00022741"/>
    </source>
</evidence>
<evidence type="ECO:0000256" key="1">
    <source>
        <dbReference type="ARBA" id="ARBA00008226"/>
    </source>
</evidence>
<feature type="binding site" evidence="9">
    <location>
        <position position="146"/>
    </location>
    <ligand>
        <name>substrate</name>
    </ligand>
</feature>
<comment type="subunit">
    <text evidence="2 9">Homodimer.</text>
</comment>
<feature type="domain" description="Aminoacyl-transfer RNA synthetases class-II family profile" evidence="10">
    <location>
        <begin position="5"/>
        <end position="340"/>
    </location>
</feature>
<proteinExistence type="inferred from homology"/>
<dbReference type="InterPro" id="IPR027031">
    <property type="entry name" value="Gly-tRNA_synthase/POLG2"/>
</dbReference>
<organism evidence="11 12">
    <name type="scientific">Blastochloris viridis</name>
    <name type="common">Rhodopseudomonas viridis</name>
    <dbReference type="NCBI Taxonomy" id="1079"/>
    <lineage>
        <taxon>Bacteria</taxon>
        <taxon>Pseudomonadati</taxon>
        <taxon>Pseudomonadota</taxon>
        <taxon>Alphaproteobacteria</taxon>
        <taxon>Hyphomicrobiales</taxon>
        <taxon>Blastochloridaceae</taxon>
        <taxon>Blastochloris</taxon>
    </lineage>
</organism>
<dbReference type="Gene3D" id="3.30.930.10">
    <property type="entry name" value="Bira Bifunctional Protein, Domain 2"/>
    <property type="match status" value="1"/>
</dbReference>
<feature type="binding site" evidence="9">
    <location>
        <begin position="193"/>
        <end position="197"/>
    </location>
    <ligand>
        <name>substrate</name>
    </ligand>
</feature>
<dbReference type="GO" id="GO:0004820">
    <property type="term" value="F:glycine-tRNA ligase activity"/>
    <property type="evidence" value="ECO:0007669"/>
    <property type="project" value="UniProtKB-UniRule"/>
</dbReference>
<evidence type="ECO:0000256" key="7">
    <source>
        <dbReference type="ARBA" id="ARBA00022917"/>
    </source>
</evidence>
<dbReference type="InterPro" id="IPR002315">
    <property type="entry name" value="tRNA-synt_gly"/>
</dbReference>
<keyword evidence="6 9" id="KW-0067">ATP-binding</keyword>
<keyword evidence="4 9" id="KW-0436">Ligase</keyword>
<feature type="binding site" evidence="9">
    <location>
        <begin position="321"/>
        <end position="324"/>
    </location>
    <ligand>
        <name>ATP</name>
        <dbReference type="ChEBI" id="CHEBI:30616"/>
    </ligand>
</feature>
<dbReference type="EC" id="6.1.1.14" evidence="9"/>
<dbReference type="NCBIfam" id="TIGR00389">
    <property type="entry name" value="glyS_dimeric"/>
    <property type="match status" value="1"/>
</dbReference>
<evidence type="ECO:0000256" key="2">
    <source>
        <dbReference type="ARBA" id="ARBA00011738"/>
    </source>
</evidence>
<feature type="binding site" evidence="9">
    <location>
        <position position="99"/>
    </location>
    <ligand>
        <name>substrate</name>
    </ligand>
</feature>
<dbReference type="CDD" id="cd00774">
    <property type="entry name" value="GlyRS-like_core"/>
    <property type="match status" value="1"/>
</dbReference>
<dbReference type="PROSITE" id="PS50862">
    <property type="entry name" value="AA_TRNA_LIGASE_II"/>
    <property type="match status" value="1"/>
</dbReference>
<dbReference type="Gene3D" id="3.40.50.800">
    <property type="entry name" value="Anticodon-binding domain"/>
    <property type="match status" value="1"/>
</dbReference>
<evidence type="ECO:0000313" key="11">
    <source>
        <dbReference type="EMBL" id="TKW60377.1"/>
    </source>
</evidence>
<dbReference type="HAMAP" id="MF_00253_B">
    <property type="entry name" value="Gly_tRNA_synth_B"/>
    <property type="match status" value="1"/>
</dbReference>
<dbReference type="Pfam" id="PF00587">
    <property type="entry name" value="tRNA-synt_2b"/>
    <property type="match status" value="1"/>
</dbReference>
<comment type="function">
    <text evidence="9">Catalyzes the attachment of glycine to tRNA(Gly).</text>
</comment>
<feature type="binding site" evidence="9">
    <location>
        <begin position="262"/>
        <end position="263"/>
    </location>
    <ligand>
        <name>ATP</name>
        <dbReference type="ChEBI" id="CHEBI:30616"/>
    </ligand>
</feature>
<name>A0A6N4R7Y3_BLAVI</name>
<dbReference type="InterPro" id="IPR033731">
    <property type="entry name" value="GlyRS-like_core"/>
</dbReference>
<dbReference type="InterPro" id="IPR036621">
    <property type="entry name" value="Anticodon-bd_dom_sf"/>
</dbReference>
<dbReference type="PANTHER" id="PTHR10745:SF8">
    <property type="entry name" value="DNA POLYMERASE SUBUNIT GAMMA-2, MITOCHONDRIAL"/>
    <property type="match status" value="1"/>
</dbReference>
<dbReference type="GO" id="GO:0005737">
    <property type="term" value="C:cytoplasm"/>
    <property type="evidence" value="ECO:0007669"/>
    <property type="project" value="UniProtKB-SubCell"/>
</dbReference>
<dbReference type="SUPFAM" id="SSF55681">
    <property type="entry name" value="Class II aaRS and biotin synthetases"/>
    <property type="match status" value="1"/>
</dbReference>
<gene>
    <name evidence="9" type="primary">glyQS</name>
    <name evidence="11" type="ORF">DI628_05530</name>
</gene>
<accession>A0A6N4R7Y3</accession>
<sequence length="459" mass="52516">MPAKDMSELVSLCQRRGFIFQSADIYGGMKGLYDFGPLGVELKNNIKRSWWSSMVYERDDVEGIDAAIIGPSVTFEQSGHAATFNDPLTECRECKARMRTDKMKDPTVCENCGSKNLMEPRAFNMMFKTQYGPTEDSGSVAYLRPETAQHIFMNFKNVLDTTSRKLPFGIAQIGKAFRNEIIARNFVFRVREFEQMELEFFVNPGEDEKWHEYWLEARLKWWESVGVPREKIKVVDVAKDDLAHYSKRTFDLEYEYPHGYDEVEGIANRTDYDLGNHTKHQADLNLTAHVHENTRSNARLAVQDLEAKKWVVPYVIEPSAGLERAFLAILNEAYTEETLPAKEGKEAETRTVLKFKPHLAPIKAAVIPLAKNKPELVNLARGIKADLQKLGLGRVIFEDTGNVGKAYRKHDEIGTPLCVTVDFDSLEDNAVTVRNRDTMEQERIQIAYLSAYLRKFYTL</sequence>
<keyword evidence="7 9" id="KW-0648">Protein biosynthesis</keyword>
<comment type="caution">
    <text evidence="11">The sequence shown here is derived from an EMBL/GenBank/DDBJ whole genome shotgun (WGS) entry which is preliminary data.</text>
</comment>
<keyword evidence="5 9" id="KW-0547">Nucleotide-binding</keyword>
<keyword evidence="8 9" id="KW-0030">Aminoacyl-tRNA synthetase</keyword>
<dbReference type="GO" id="GO:0005524">
    <property type="term" value="F:ATP binding"/>
    <property type="evidence" value="ECO:0007669"/>
    <property type="project" value="UniProtKB-UniRule"/>
</dbReference>
<dbReference type="CDD" id="cd00858">
    <property type="entry name" value="GlyRS_anticodon"/>
    <property type="match status" value="1"/>
</dbReference>
<dbReference type="PANTHER" id="PTHR10745">
    <property type="entry name" value="GLYCYL-TRNA SYNTHETASE/DNA POLYMERASE SUBUNIT GAMMA-2"/>
    <property type="match status" value="1"/>
</dbReference>
<dbReference type="PRINTS" id="PR01043">
    <property type="entry name" value="TRNASYNTHGLY"/>
</dbReference>
<evidence type="ECO:0000256" key="8">
    <source>
        <dbReference type="ARBA" id="ARBA00023146"/>
    </source>
</evidence>
<evidence type="ECO:0000256" key="9">
    <source>
        <dbReference type="HAMAP-Rule" id="MF_00253"/>
    </source>
</evidence>
<feature type="binding site" evidence="9">
    <location>
        <begin position="317"/>
        <end position="321"/>
    </location>
    <ligand>
        <name>substrate</name>
    </ligand>
</feature>
<evidence type="ECO:0000256" key="3">
    <source>
        <dbReference type="ARBA" id="ARBA00022490"/>
    </source>
</evidence>
<reference evidence="11 12" key="1">
    <citation type="journal article" date="2017" name="Nat. Commun.">
        <title>In situ click chemistry generation of cyclooxygenase-2 inhibitors.</title>
        <authorList>
            <person name="Bhardwaj A."/>
            <person name="Kaur J."/>
            <person name="Wuest M."/>
            <person name="Wuest F."/>
        </authorList>
    </citation>
    <scope>NUCLEOTIDE SEQUENCE [LARGE SCALE GENOMIC DNA]</scope>
    <source>
        <strain evidence="11">S2_018_000_R2_106</strain>
    </source>
</reference>
<dbReference type="InterPro" id="IPR006195">
    <property type="entry name" value="aa-tRNA-synth_II"/>
</dbReference>
<evidence type="ECO:0000313" key="12">
    <source>
        <dbReference type="Proteomes" id="UP000320948"/>
    </source>
</evidence>
<evidence type="ECO:0000256" key="6">
    <source>
        <dbReference type="ARBA" id="ARBA00022840"/>
    </source>
</evidence>
<evidence type="ECO:0000256" key="4">
    <source>
        <dbReference type="ARBA" id="ARBA00022598"/>
    </source>
</evidence>
<comment type="catalytic activity">
    <reaction evidence="9">
        <text>tRNA(Gly) + glycine + ATP = glycyl-tRNA(Gly) + AMP + diphosphate</text>
        <dbReference type="Rhea" id="RHEA:16013"/>
        <dbReference type="Rhea" id="RHEA-COMP:9664"/>
        <dbReference type="Rhea" id="RHEA-COMP:9683"/>
        <dbReference type="ChEBI" id="CHEBI:30616"/>
        <dbReference type="ChEBI" id="CHEBI:33019"/>
        <dbReference type="ChEBI" id="CHEBI:57305"/>
        <dbReference type="ChEBI" id="CHEBI:78442"/>
        <dbReference type="ChEBI" id="CHEBI:78522"/>
        <dbReference type="ChEBI" id="CHEBI:456215"/>
        <dbReference type="EC" id="6.1.1.14"/>
    </reaction>
</comment>
<protein>
    <recommendedName>
        <fullName evidence="9">Glycine--tRNA ligase</fullName>
        <ecNumber evidence="9">6.1.1.14</ecNumber>
    </recommendedName>
    <alternativeName>
        <fullName evidence="9">Glycyl-tRNA synthetase</fullName>
        <shortName evidence="9">GlyRS</shortName>
    </alternativeName>
</protein>
<dbReference type="AlphaFoldDB" id="A0A6N4R7Y3"/>
<dbReference type="InterPro" id="IPR022961">
    <property type="entry name" value="Gly_tRNA_ligase_bac"/>
</dbReference>
<feature type="binding site" evidence="9">
    <location>
        <begin position="178"/>
        <end position="180"/>
    </location>
    <ligand>
        <name>ATP</name>
        <dbReference type="ChEBI" id="CHEBI:30616"/>
    </ligand>
</feature>
<feature type="binding site" evidence="9">
    <location>
        <begin position="188"/>
        <end position="193"/>
    </location>
    <ligand>
        <name>ATP</name>
        <dbReference type="ChEBI" id="CHEBI:30616"/>
    </ligand>
</feature>
<keyword evidence="3 9" id="KW-0963">Cytoplasm</keyword>
<comment type="similarity">
    <text evidence="1 9">Belongs to the class-II aminoacyl-tRNA synthetase family.</text>
</comment>